<sequence>MRKLHIEIRLDNLTSKNDKNESDLINNIKQIMPQFIFNPHTFVPTDEQNNKFGKKVLRIFIECSNKLRGTRIDLTAERLETAKYYFYTPNIYGEMAEEVTEKENNDGDGQIGTFQWELPTIEFEGFWENLIYEIDDCPKLKVF</sequence>
<evidence type="ECO:0000313" key="2">
    <source>
        <dbReference type="WBParaSite" id="MhA1_Contig1415.frz3.gene5"/>
    </source>
</evidence>
<protein>
    <submittedName>
        <fullName evidence="2">Uncharacterized protein</fullName>
    </submittedName>
</protein>
<name>A0A1I8B589_MELHA</name>
<evidence type="ECO:0000313" key="1">
    <source>
        <dbReference type="Proteomes" id="UP000095281"/>
    </source>
</evidence>
<organism evidence="1 2">
    <name type="scientific">Meloidogyne hapla</name>
    <name type="common">Root-knot nematode worm</name>
    <dbReference type="NCBI Taxonomy" id="6305"/>
    <lineage>
        <taxon>Eukaryota</taxon>
        <taxon>Metazoa</taxon>
        <taxon>Ecdysozoa</taxon>
        <taxon>Nematoda</taxon>
        <taxon>Chromadorea</taxon>
        <taxon>Rhabditida</taxon>
        <taxon>Tylenchina</taxon>
        <taxon>Tylenchomorpha</taxon>
        <taxon>Tylenchoidea</taxon>
        <taxon>Meloidogynidae</taxon>
        <taxon>Meloidogyninae</taxon>
        <taxon>Meloidogyne</taxon>
    </lineage>
</organism>
<reference evidence="2" key="1">
    <citation type="submission" date="2016-11" db="UniProtKB">
        <authorList>
            <consortium name="WormBaseParasite"/>
        </authorList>
    </citation>
    <scope>IDENTIFICATION</scope>
</reference>
<dbReference type="Proteomes" id="UP000095281">
    <property type="component" value="Unplaced"/>
</dbReference>
<dbReference type="WBParaSite" id="MhA1_Contig1415.frz3.gene5">
    <property type="protein sequence ID" value="MhA1_Contig1415.frz3.gene5"/>
    <property type="gene ID" value="MhA1_Contig1415.frz3.gene5"/>
</dbReference>
<dbReference type="AlphaFoldDB" id="A0A1I8B589"/>
<proteinExistence type="predicted"/>
<keyword evidence="1" id="KW-1185">Reference proteome</keyword>
<accession>A0A1I8B589</accession>